<dbReference type="EMBL" id="UINC01107872">
    <property type="protein sequence ID" value="SVC73569.1"/>
    <property type="molecule type" value="Genomic_DNA"/>
</dbReference>
<dbReference type="AlphaFoldDB" id="A0A382PJK5"/>
<organism evidence="1">
    <name type="scientific">marine metagenome</name>
    <dbReference type="NCBI Taxonomy" id="408172"/>
    <lineage>
        <taxon>unclassified sequences</taxon>
        <taxon>metagenomes</taxon>
        <taxon>ecological metagenomes</taxon>
    </lineage>
</organism>
<reference evidence="1" key="1">
    <citation type="submission" date="2018-05" db="EMBL/GenBank/DDBJ databases">
        <authorList>
            <person name="Lanie J.A."/>
            <person name="Ng W.-L."/>
            <person name="Kazmierczak K.M."/>
            <person name="Andrzejewski T.M."/>
            <person name="Davidsen T.M."/>
            <person name="Wayne K.J."/>
            <person name="Tettelin H."/>
            <person name="Glass J.I."/>
            <person name="Rusch D."/>
            <person name="Podicherti R."/>
            <person name="Tsui H.-C.T."/>
            <person name="Winkler M.E."/>
        </authorList>
    </citation>
    <scope>NUCLEOTIDE SEQUENCE</scope>
</reference>
<gene>
    <name evidence="1" type="ORF">METZ01_LOCUS326423</name>
</gene>
<proteinExistence type="predicted"/>
<accession>A0A382PJK5</accession>
<sequence>MKQSSAEVRIEVFQHVDLFFLVRFEKGFVLTFNKFVRKNFKQIHFLEILLLHRSESYVFAEELIEPQTGLVLKKMMPSLFICFFNSLLESFEMHLPVPEDLLNPHENRNCGLQLRLRWLQQR</sequence>
<evidence type="ECO:0000313" key="1">
    <source>
        <dbReference type="EMBL" id="SVC73569.1"/>
    </source>
</evidence>
<protein>
    <submittedName>
        <fullName evidence="1">Uncharacterized protein</fullName>
    </submittedName>
</protein>
<name>A0A382PJK5_9ZZZZ</name>